<keyword evidence="5" id="KW-1185">Reference proteome</keyword>
<dbReference type="FunFam" id="1.25.40.10:FF:000344">
    <property type="entry name" value="Pentatricopeptide repeat-containing protein"/>
    <property type="match status" value="1"/>
</dbReference>
<name>A0A7I8L7Q3_SPIIN</name>
<dbReference type="EMBL" id="LR746274">
    <property type="protein sequence ID" value="CAA7405656.1"/>
    <property type="molecule type" value="Genomic_DNA"/>
</dbReference>
<dbReference type="Pfam" id="PF13041">
    <property type="entry name" value="PPR_2"/>
    <property type="match status" value="2"/>
</dbReference>
<evidence type="ECO:0000313" key="4">
    <source>
        <dbReference type="EMBL" id="CAA7405656.1"/>
    </source>
</evidence>
<evidence type="ECO:0000256" key="1">
    <source>
        <dbReference type="ARBA" id="ARBA00006643"/>
    </source>
</evidence>
<dbReference type="InterPro" id="IPR046960">
    <property type="entry name" value="PPR_At4g14850-like_plant"/>
</dbReference>
<dbReference type="PANTHER" id="PTHR47926:SF499">
    <property type="entry name" value="PENTATRICOPEPTIDE REPEAT-CONTAINING PROTEIN"/>
    <property type="match status" value="1"/>
</dbReference>
<dbReference type="FunFam" id="1.25.40.10:FF:000333">
    <property type="entry name" value="Pentatricopeptide repeat-containing protein"/>
    <property type="match status" value="1"/>
</dbReference>
<dbReference type="InterPro" id="IPR046848">
    <property type="entry name" value="E_motif"/>
</dbReference>
<dbReference type="FunFam" id="1.25.40.10:FF:000184">
    <property type="entry name" value="Pentatricopeptide repeat-containing protein, chloroplastic"/>
    <property type="match status" value="1"/>
</dbReference>
<dbReference type="OrthoDB" id="185373at2759"/>
<feature type="repeat" description="PPR" evidence="3">
    <location>
        <begin position="344"/>
        <end position="374"/>
    </location>
</feature>
<evidence type="ECO:0000313" key="5">
    <source>
        <dbReference type="Proteomes" id="UP000663760"/>
    </source>
</evidence>
<dbReference type="InterPro" id="IPR011990">
    <property type="entry name" value="TPR-like_helical_dom_sf"/>
</dbReference>
<dbReference type="Gene3D" id="1.25.40.10">
    <property type="entry name" value="Tetratricopeptide repeat domain"/>
    <property type="match status" value="4"/>
</dbReference>
<dbReference type="NCBIfam" id="TIGR00756">
    <property type="entry name" value="PPR"/>
    <property type="match status" value="4"/>
</dbReference>
<feature type="repeat" description="PPR" evidence="3">
    <location>
        <begin position="410"/>
        <end position="440"/>
    </location>
</feature>
<keyword evidence="2" id="KW-0677">Repeat</keyword>
<evidence type="ECO:0000256" key="2">
    <source>
        <dbReference type="ARBA" id="ARBA00022737"/>
    </source>
</evidence>
<dbReference type="Pfam" id="PF20431">
    <property type="entry name" value="E_motif"/>
    <property type="match status" value="1"/>
</dbReference>
<comment type="similarity">
    <text evidence="1">Belongs to the PPR family. PCMP-H subfamily.</text>
</comment>
<feature type="repeat" description="PPR" evidence="3">
    <location>
        <begin position="178"/>
        <end position="209"/>
    </location>
</feature>
<dbReference type="AlphaFoldDB" id="A0A7I8L7Q3"/>
<dbReference type="SUPFAM" id="SSF48452">
    <property type="entry name" value="TPR-like"/>
    <property type="match status" value="2"/>
</dbReference>
<organism evidence="4 5">
    <name type="scientific">Spirodela intermedia</name>
    <name type="common">Intermediate duckweed</name>
    <dbReference type="NCBI Taxonomy" id="51605"/>
    <lineage>
        <taxon>Eukaryota</taxon>
        <taxon>Viridiplantae</taxon>
        <taxon>Streptophyta</taxon>
        <taxon>Embryophyta</taxon>
        <taxon>Tracheophyta</taxon>
        <taxon>Spermatophyta</taxon>
        <taxon>Magnoliopsida</taxon>
        <taxon>Liliopsida</taxon>
        <taxon>Araceae</taxon>
        <taxon>Lemnoideae</taxon>
        <taxon>Spirodela</taxon>
    </lineage>
</organism>
<dbReference type="GO" id="GO:0009451">
    <property type="term" value="P:RNA modification"/>
    <property type="evidence" value="ECO:0007669"/>
    <property type="project" value="InterPro"/>
</dbReference>
<dbReference type="PROSITE" id="PS51375">
    <property type="entry name" value="PPR"/>
    <property type="match status" value="7"/>
</dbReference>
<dbReference type="Pfam" id="PF01535">
    <property type="entry name" value="PPR"/>
    <property type="match status" value="6"/>
</dbReference>
<dbReference type="Proteomes" id="UP000663760">
    <property type="component" value="Chromosome 11"/>
</dbReference>
<evidence type="ECO:0000256" key="3">
    <source>
        <dbReference type="PROSITE-ProRule" id="PRU00708"/>
    </source>
</evidence>
<sequence>MVPSDNDASRALVYLLQRARGISQIFRVHARLIAGGLAGETFLAGRLLLAVAELGTVSPEEAPAYAELVFSGAGEPNTFLWNTLIRIHAAGADPRRGVAVFRRMRRRGAAADQYTFPFVLKSCGLSSSWEEGREIHGEIIKRGWESHLFVTNALIALCCRCGELCHARKLFDGMPRRDLVSWNSMISGYAGGGGKMMEAQELFDEMPDRDGFSWAIMIDGYGKKAGELESARKLFDEMPERGDLVCWNSMIAGYVAVGRMEEARRLFDSMADQNVISWSTIIEGYVNHGDPKEALSLFQRMLLRGVKADRVSAVGAISACAQLGALELGRWIHFYLRKNRIHLDVVIHTALVDMYMKCGSVKNARSVFDRMPNRNVISWNAMIVGLGTNGRGEEALDLFHQMEEDGIAADELTFLGALTACAHTGRVDEGLAIFRRMRSRSQIGVEHCGCVVDLLARAGRLREARELIEKMTVAMAMEPAAVLWGSLMAACRVHGEADLAEECGRRLVEIDGGGGGEEAGALVLLSNVYAEAGRWEEVWEAREGMRRRGMRKEGGRSAIEVEGELLEFASGEGARMPAMAEDIYAVVLGLSKLSENPSGYYYYFSSGLAV</sequence>
<accession>A0A7I8L7Q3</accession>
<feature type="repeat" description="PPR" evidence="3">
    <location>
        <begin position="210"/>
        <end position="245"/>
    </location>
</feature>
<dbReference type="InterPro" id="IPR002885">
    <property type="entry name" value="PPR_rpt"/>
</dbReference>
<feature type="repeat" description="PPR" evidence="3">
    <location>
        <begin position="274"/>
        <end position="308"/>
    </location>
</feature>
<gene>
    <name evidence="4" type="ORF">SI8410_11016334</name>
</gene>
<proteinExistence type="inferred from homology"/>
<protein>
    <submittedName>
        <fullName evidence="4">Uncharacterized protein</fullName>
    </submittedName>
</protein>
<dbReference type="GO" id="GO:0003723">
    <property type="term" value="F:RNA binding"/>
    <property type="evidence" value="ECO:0007669"/>
    <property type="project" value="InterPro"/>
</dbReference>
<reference evidence="4" key="1">
    <citation type="submission" date="2020-02" db="EMBL/GenBank/DDBJ databases">
        <authorList>
            <person name="Scholz U."/>
            <person name="Mascher M."/>
            <person name="Fiebig A."/>
        </authorList>
    </citation>
    <scope>NUCLEOTIDE SEQUENCE</scope>
</reference>
<dbReference type="PANTHER" id="PTHR47926">
    <property type="entry name" value="PENTATRICOPEPTIDE REPEAT-CONTAINING PROTEIN"/>
    <property type="match status" value="1"/>
</dbReference>
<feature type="repeat" description="PPR" evidence="3">
    <location>
        <begin position="375"/>
        <end position="409"/>
    </location>
</feature>
<feature type="repeat" description="PPR" evidence="3">
    <location>
        <begin position="77"/>
        <end position="111"/>
    </location>
</feature>